<dbReference type="InterPro" id="IPR005864">
    <property type="entry name" value="ATP_synth_F0_bsu_bac"/>
</dbReference>
<feature type="coiled-coil region" evidence="17">
    <location>
        <begin position="44"/>
        <end position="93"/>
    </location>
</feature>
<dbReference type="PANTHER" id="PTHR33445:SF1">
    <property type="entry name" value="ATP SYNTHASE SUBUNIT B"/>
    <property type="match status" value="1"/>
</dbReference>
<dbReference type="PANTHER" id="PTHR33445">
    <property type="entry name" value="ATP SYNTHASE SUBUNIT B', CHLOROPLASTIC"/>
    <property type="match status" value="1"/>
</dbReference>
<evidence type="ECO:0000256" key="3">
    <source>
        <dbReference type="ARBA" id="ARBA00022475"/>
    </source>
</evidence>
<dbReference type="NCBIfam" id="NF004411">
    <property type="entry name" value="PRK05759.1-2"/>
    <property type="match status" value="1"/>
</dbReference>
<dbReference type="EMBL" id="AYKH01000017">
    <property type="protein sequence ID" value="ROO26923.1"/>
    <property type="molecule type" value="Genomic_DNA"/>
</dbReference>
<evidence type="ECO:0000256" key="11">
    <source>
        <dbReference type="ARBA" id="ARBA00025198"/>
    </source>
</evidence>
<comment type="caution">
    <text evidence="18">The sequence shown here is derived from an EMBL/GenBank/DDBJ whole genome shotgun (WGS) entry which is preliminary data.</text>
</comment>
<dbReference type="RefSeq" id="WP_123590248.1">
    <property type="nucleotide sequence ID" value="NZ_AYKH01000017.1"/>
</dbReference>
<dbReference type="HAMAP" id="MF_01398">
    <property type="entry name" value="ATP_synth_b_bprime"/>
    <property type="match status" value="1"/>
</dbReference>
<comment type="subunit">
    <text evidence="15">F-type ATPases have 2 components, F(1) - the catalytic core - and F(0) - the membrane proton channel. F(1) has five subunits: alpha(3), beta(3), gamma(1), delta(1), epsilon(1). F(0) has three main subunits: a(1), b(2) and c(10-14). The alpha and beta chains form an alternating ring which encloses part of the gamma chain. F(1) is attached to F(0) by a central stalk formed by the gamma and epsilon chains, while a peripheral stalk is formed by the delta and b chains.</text>
</comment>
<evidence type="ECO:0000256" key="5">
    <source>
        <dbReference type="ARBA" id="ARBA00022692"/>
    </source>
</evidence>
<evidence type="ECO:0000256" key="15">
    <source>
        <dbReference type="HAMAP-Rule" id="MF_01398"/>
    </source>
</evidence>
<comment type="subunit">
    <text evidence="13">F-type ATPases have 2 components, F(1) - the catalytic core - and F(0) - the membrane proton channel. F(1) has five subunits: alpha(3), beta(3), gamma(1), delta(1), epsilon(1). F(0) has four main subunits: a(1), b(2) and c(10-14). The alpha and beta chains form an alternating ring which encloses part of the gamma chain. F(1) is attached to F(0) by a central stalk formed by the gamma and epsilon chains, while a peripheral stalk is formed by the delta and b chains.</text>
</comment>
<evidence type="ECO:0000256" key="2">
    <source>
        <dbReference type="ARBA" id="ARBA00022448"/>
    </source>
</evidence>
<evidence type="ECO:0000256" key="4">
    <source>
        <dbReference type="ARBA" id="ARBA00022547"/>
    </source>
</evidence>
<comment type="subcellular location">
    <subcellularLocation>
        <location evidence="15">Cell membrane</location>
        <topology evidence="15">Single-pass membrane protein</topology>
    </subcellularLocation>
    <subcellularLocation>
        <location evidence="14">Endomembrane system</location>
        <topology evidence="14">Single-pass membrane protein</topology>
    </subcellularLocation>
</comment>
<evidence type="ECO:0000256" key="13">
    <source>
        <dbReference type="ARBA" id="ARBA00026054"/>
    </source>
</evidence>
<evidence type="ECO:0000256" key="9">
    <source>
        <dbReference type="ARBA" id="ARBA00023136"/>
    </source>
</evidence>
<organism evidence="18 19">
    <name type="scientific">Salinisphaera orenii MK-B5</name>
    <dbReference type="NCBI Taxonomy" id="856730"/>
    <lineage>
        <taxon>Bacteria</taxon>
        <taxon>Pseudomonadati</taxon>
        <taxon>Pseudomonadota</taxon>
        <taxon>Gammaproteobacteria</taxon>
        <taxon>Salinisphaerales</taxon>
        <taxon>Salinisphaeraceae</taxon>
        <taxon>Salinisphaera</taxon>
    </lineage>
</organism>
<dbReference type="Proteomes" id="UP000283993">
    <property type="component" value="Unassembled WGS sequence"/>
</dbReference>
<keyword evidence="19" id="KW-1185">Reference proteome</keyword>
<keyword evidence="7 15" id="KW-1133">Transmembrane helix</keyword>
<evidence type="ECO:0000256" key="14">
    <source>
        <dbReference type="ARBA" id="ARBA00037847"/>
    </source>
</evidence>
<dbReference type="GO" id="GO:0045259">
    <property type="term" value="C:proton-transporting ATP synthase complex"/>
    <property type="evidence" value="ECO:0007669"/>
    <property type="project" value="UniProtKB-KW"/>
</dbReference>
<dbReference type="Gene3D" id="6.10.250.1580">
    <property type="match status" value="1"/>
</dbReference>
<proteinExistence type="inferred from homology"/>
<comment type="function">
    <text evidence="12">Component of the F(0) channel, it forms part of the peripheral stalk, linking F(1) to F(0). The b'-subunit is a diverged and duplicated form of b found in plants and photosynthetic bacteria.</text>
</comment>
<keyword evidence="17" id="KW-0175">Coiled coil</keyword>
<dbReference type="GO" id="GO:0012505">
    <property type="term" value="C:endomembrane system"/>
    <property type="evidence" value="ECO:0007669"/>
    <property type="project" value="UniProtKB-SubCell"/>
</dbReference>
<keyword evidence="3 15" id="KW-1003">Cell membrane</keyword>
<comment type="similarity">
    <text evidence="1 15 16">Belongs to the ATPase B chain family.</text>
</comment>
<keyword evidence="4 15" id="KW-0138">CF(0)</keyword>
<dbReference type="Pfam" id="PF00430">
    <property type="entry name" value="ATP-synt_B"/>
    <property type="match status" value="1"/>
</dbReference>
<dbReference type="SUPFAM" id="SSF81573">
    <property type="entry name" value="F1F0 ATP synthase subunit B, membrane domain"/>
    <property type="match status" value="1"/>
</dbReference>
<keyword evidence="2 15" id="KW-0813">Transport</keyword>
<dbReference type="InterPro" id="IPR002146">
    <property type="entry name" value="ATP_synth_b/b'su_bac/chlpt"/>
</dbReference>
<evidence type="ECO:0000256" key="10">
    <source>
        <dbReference type="ARBA" id="ARBA00023310"/>
    </source>
</evidence>
<dbReference type="AlphaFoldDB" id="A0A423PMU7"/>
<evidence type="ECO:0000256" key="17">
    <source>
        <dbReference type="SAM" id="Coils"/>
    </source>
</evidence>
<evidence type="ECO:0000256" key="12">
    <source>
        <dbReference type="ARBA" id="ARBA00025614"/>
    </source>
</evidence>
<keyword evidence="5 15" id="KW-0812">Transmembrane</keyword>
<feature type="transmembrane region" description="Helical" evidence="15">
    <location>
        <begin position="6"/>
        <end position="26"/>
    </location>
</feature>
<gene>
    <name evidence="15" type="primary">atpF</name>
    <name evidence="18" type="ORF">SAOR_09710</name>
</gene>
<sequence length="157" mass="17676">MSINATLLAQMIVFAIFVWFTMKFVWPPIMQAMRDRQKRISEGLASAERGVRELNEATAKAEEMVGKAREQSQEILSNAQRQANETLDRARDEARAEGDRIVAAAREEVDQAVASAKEDLRREVGELAVVGAERILKREIDAKAHNDIIDDLVTEIR</sequence>
<dbReference type="InterPro" id="IPR028987">
    <property type="entry name" value="ATP_synth_B-like_membr_sf"/>
</dbReference>
<accession>A0A423PMU7</accession>
<evidence type="ECO:0000313" key="18">
    <source>
        <dbReference type="EMBL" id="ROO26923.1"/>
    </source>
</evidence>
<dbReference type="GO" id="GO:0005886">
    <property type="term" value="C:plasma membrane"/>
    <property type="evidence" value="ECO:0007669"/>
    <property type="project" value="UniProtKB-SubCell"/>
</dbReference>
<evidence type="ECO:0000256" key="1">
    <source>
        <dbReference type="ARBA" id="ARBA00005513"/>
    </source>
</evidence>
<protein>
    <recommendedName>
        <fullName evidence="15">ATP synthase subunit b</fullName>
    </recommendedName>
    <alternativeName>
        <fullName evidence="15">ATP synthase F(0) sector subunit b</fullName>
    </alternativeName>
    <alternativeName>
        <fullName evidence="15">ATPase subunit I</fullName>
    </alternativeName>
    <alternativeName>
        <fullName evidence="15">F-type ATPase subunit b</fullName>
        <shortName evidence="15">F-ATPase subunit b</shortName>
    </alternativeName>
</protein>
<keyword evidence="10 15" id="KW-0066">ATP synthesis</keyword>
<comment type="function">
    <text evidence="11 15">F(1)F(0) ATP synthase produces ATP from ADP in the presence of a proton or sodium gradient. F-type ATPases consist of two structural domains, F(1) containing the extramembraneous catalytic core and F(0) containing the membrane proton channel, linked together by a central stalk and a peripheral stalk. During catalysis, ATP synthesis in the catalytic domain of F(1) is coupled via a rotary mechanism of the central stalk subunits to proton translocation.</text>
</comment>
<dbReference type="NCBIfam" id="TIGR01144">
    <property type="entry name" value="ATP_synt_b"/>
    <property type="match status" value="1"/>
</dbReference>
<dbReference type="CDD" id="cd06503">
    <property type="entry name" value="ATP-synt_Fo_b"/>
    <property type="match status" value="1"/>
</dbReference>
<evidence type="ECO:0000256" key="7">
    <source>
        <dbReference type="ARBA" id="ARBA00022989"/>
    </source>
</evidence>
<dbReference type="InterPro" id="IPR050059">
    <property type="entry name" value="ATP_synthase_B_chain"/>
</dbReference>
<keyword evidence="8 15" id="KW-0406">Ion transport</keyword>
<keyword evidence="9 15" id="KW-0472">Membrane</keyword>
<evidence type="ECO:0000256" key="8">
    <source>
        <dbReference type="ARBA" id="ARBA00023065"/>
    </source>
</evidence>
<evidence type="ECO:0000256" key="16">
    <source>
        <dbReference type="RuleBase" id="RU003848"/>
    </source>
</evidence>
<dbReference type="GO" id="GO:0046961">
    <property type="term" value="F:proton-transporting ATPase activity, rotational mechanism"/>
    <property type="evidence" value="ECO:0007669"/>
    <property type="project" value="TreeGrafter"/>
</dbReference>
<evidence type="ECO:0000256" key="6">
    <source>
        <dbReference type="ARBA" id="ARBA00022781"/>
    </source>
</evidence>
<name>A0A423PMU7_9GAMM</name>
<dbReference type="GO" id="GO:0046933">
    <property type="term" value="F:proton-transporting ATP synthase activity, rotational mechanism"/>
    <property type="evidence" value="ECO:0007669"/>
    <property type="project" value="UniProtKB-UniRule"/>
</dbReference>
<evidence type="ECO:0000313" key="19">
    <source>
        <dbReference type="Proteomes" id="UP000283993"/>
    </source>
</evidence>
<reference evidence="18 19" key="1">
    <citation type="submission" date="2013-10" db="EMBL/GenBank/DDBJ databases">
        <title>Salinisphaera orenii MK-B5 Genome Sequencing.</title>
        <authorList>
            <person name="Lai Q."/>
            <person name="Li C."/>
            <person name="Shao Z."/>
        </authorList>
    </citation>
    <scope>NUCLEOTIDE SEQUENCE [LARGE SCALE GENOMIC DNA]</scope>
    <source>
        <strain evidence="18 19">MK-B5</strain>
    </source>
</reference>
<keyword evidence="6 15" id="KW-0375">Hydrogen ion transport</keyword>